<keyword evidence="2 8" id="KW-0732">Signal</keyword>
<dbReference type="InterPro" id="IPR032831">
    <property type="entry name" value="LptM_cons"/>
</dbReference>
<evidence type="ECO:0000256" key="3">
    <source>
        <dbReference type="ARBA" id="ARBA00023136"/>
    </source>
</evidence>
<name>A0ABT3R6V1_9HYPH</name>
<keyword evidence="3" id="KW-0472">Membrane</keyword>
<dbReference type="Proteomes" id="UP001300261">
    <property type="component" value="Unassembled WGS sequence"/>
</dbReference>
<dbReference type="PROSITE" id="PS51257">
    <property type="entry name" value="PROKAR_LIPOPROTEIN"/>
    <property type="match status" value="1"/>
</dbReference>
<keyword evidence="4" id="KW-0564">Palmitate</keyword>
<feature type="chain" id="PRO_5047490884" evidence="8">
    <location>
        <begin position="23"/>
        <end position="72"/>
    </location>
</feature>
<evidence type="ECO:0000256" key="8">
    <source>
        <dbReference type="SAM" id="SignalP"/>
    </source>
</evidence>
<sequence>MAMTTRFKTLAVLSLCLGLTLAGCGRKGSLDAPRAPATPESAEEERAAVPVESILTDEPESDSEFFLDFLIR</sequence>
<keyword evidence="5" id="KW-0998">Cell outer membrane</keyword>
<comment type="caution">
    <text evidence="9">The sequence shown here is derived from an EMBL/GenBank/DDBJ whole genome shotgun (WGS) entry which is preliminary data.</text>
</comment>
<evidence type="ECO:0000256" key="2">
    <source>
        <dbReference type="ARBA" id="ARBA00022729"/>
    </source>
</evidence>
<dbReference type="RefSeq" id="WP_265965238.1">
    <property type="nucleotide sequence ID" value="NZ_JAPEVI010000003.1"/>
</dbReference>
<accession>A0ABT3R6V1</accession>
<keyword evidence="6 9" id="KW-0449">Lipoprotein</keyword>
<evidence type="ECO:0000313" key="9">
    <source>
        <dbReference type="EMBL" id="MCX2724877.1"/>
    </source>
</evidence>
<proteinExistence type="predicted"/>
<evidence type="ECO:0000256" key="5">
    <source>
        <dbReference type="ARBA" id="ARBA00023237"/>
    </source>
</evidence>
<keyword evidence="10" id="KW-1185">Reference proteome</keyword>
<protein>
    <submittedName>
        <fullName evidence="9">Lipoprotein</fullName>
    </submittedName>
</protein>
<dbReference type="EMBL" id="JAPEVI010000003">
    <property type="protein sequence ID" value="MCX2724877.1"/>
    <property type="molecule type" value="Genomic_DNA"/>
</dbReference>
<comment type="subcellular location">
    <subcellularLocation>
        <location evidence="1">Cell outer membrane</location>
        <topology evidence="1">Lipid-anchor</topology>
    </subcellularLocation>
</comment>
<feature type="signal peptide" evidence="8">
    <location>
        <begin position="1"/>
        <end position="22"/>
    </location>
</feature>
<evidence type="ECO:0000256" key="6">
    <source>
        <dbReference type="ARBA" id="ARBA00023288"/>
    </source>
</evidence>
<feature type="region of interest" description="Disordered" evidence="7">
    <location>
        <begin position="27"/>
        <end position="48"/>
    </location>
</feature>
<evidence type="ECO:0000256" key="4">
    <source>
        <dbReference type="ARBA" id="ARBA00023139"/>
    </source>
</evidence>
<dbReference type="NCBIfam" id="NF047847">
    <property type="entry name" value="SS_mature_LptM"/>
    <property type="match status" value="1"/>
</dbReference>
<organism evidence="9 10">
    <name type="scientific">Roseibium salinum</name>
    <dbReference type="NCBI Taxonomy" id="1604349"/>
    <lineage>
        <taxon>Bacteria</taxon>
        <taxon>Pseudomonadati</taxon>
        <taxon>Pseudomonadota</taxon>
        <taxon>Alphaproteobacteria</taxon>
        <taxon>Hyphomicrobiales</taxon>
        <taxon>Stappiaceae</taxon>
        <taxon>Roseibium</taxon>
    </lineage>
</organism>
<evidence type="ECO:0000256" key="7">
    <source>
        <dbReference type="SAM" id="MobiDB-lite"/>
    </source>
</evidence>
<gene>
    <name evidence="9" type="ORF">ON753_21300</name>
</gene>
<reference evidence="9 10" key="1">
    <citation type="journal article" date="2016" name="Int. J. Syst. Evol. Microbiol.">
        <title>Labrenzia salina sp. nov., isolated from the rhizosphere of the halophyte Arthrocnemum macrostachyum.</title>
        <authorList>
            <person name="Camacho M."/>
            <person name="Redondo-Gomez S."/>
            <person name="Rodriguez-Llorente I."/>
            <person name="Rohde M."/>
            <person name="Sproer C."/>
            <person name="Schumann P."/>
            <person name="Klenk H.P."/>
            <person name="Montero-Calasanz M.D.C."/>
        </authorList>
    </citation>
    <scope>NUCLEOTIDE SEQUENCE [LARGE SCALE GENOMIC DNA]</scope>
    <source>
        <strain evidence="9 10">DSM 29163</strain>
    </source>
</reference>
<evidence type="ECO:0000313" key="10">
    <source>
        <dbReference type="Proteomes" id="UP001300261"/>
    </source>
</evidence>
<evidence type="ECO:0000256" key="1">
    <source>
        <dbReference type="ARBA" id="ARBA00004459"/>
    </source>
</evidence>